<accession>A0AAW1AI19</accession>
<feature type="compositionally biased region" description="Polar residues" evidence="1">
    <location>
        <begin position="81"/>
        <end position="90"/>
    </location>
</feature>
<proteinExistence type="predicted"/>
<feature type="compositionally biased region" description="Basic and acidic residues" evidence="1">
    <location>
        <begin position="55"/>
        <end position="65"/>
    </location>
</feature>
<name>A0AAW1AI19_9HYME</name>
<feature type="region of interest" description="Disordered" evidence="1">
    <location>
        <begin position="748"/>
        <end position="771"/>
    </location>
</feature>
<feature type="region of interest" description="Disordered" evidence="1">
    <location>
        <begin position="788"/>
        <end position="857"/>
    </location>
</feature>
<feature type="compositionally biased region" description="Polar residues" evidence="1">
    <location>
        <begin position="355"/>
        <end position="366"/>
    </location>
</feature>
<organism evidence="2 3">
    <name type="scientific">Tetragonisca angustula</name>
    <dbReference type="NCBI Taxonomy" id="166442"/>
    <lineage>
        <taxon>Eukaryota</taxon>
        <taxon>Metazoa</taxon>
        <taxon>Ecdysozoa</taxon>
        <taxon>Arthropoda</taxon>
        <taxon>Hexapoda</taxon>
        <taxon>Insecta</taxon>
        <taxon>Pterygota</taxon>
        <taxon>Neoptera</taxon>
        <taxon>Endopterygota</taxon>
        <taxon>Hymenoptera</taxon>
        <taxon>Apocrita</taxon>
        <taxon>Aculeata</taxon>
        <taxon>Apoidea</taxon>
        <taxon>Anthophila</taxon>
        <taxon>Apidae</taxon>
        <taxon>Tetragonisca</taxon>
    </lineage>
</organism>
<gene>
    <name evidence="2" type="ORF">QLX08_000876</name>
</gene>
<dbReference type="Proteomes" id="UP001432146">
    <property type="component" value="Unassembled WGS sequence"/>
</dbReference>
<feature type="compositionally biased region" description="Polar residues" evidence="1">
    <location>
        <begin position="463"/>
        <end position="484"/>
    </location>
</feature>
<keyword evidence="3" id="KW-1185">Reference proteome</keyword>
<reference evidence="2 3" key="1">
    <citation type="submission" date="2024-05" db="EMBL/GenBank/DDBJ databases">
        <title>The nuclear and mitochondrial genome assemblies of Tetragonisca angustula (Apidae: Meliponini), a tiny yet remarkable pollinator in the Neotropics.</title>
        <authorList>
            <person name="Ferrari R."/>
            <person name="Ricardo P.C."/>
            <person name="Dias F.C."/>
            <person name="Araujo N.S."/>
            <person name="Soares D.O."/>
            <person name="Zhou Q.-S."/>
            <person name="Zhu C.-D."/>
            <person name="Coutinho L."/>
            <person name="Airas M.C."/>
            <person name="Batista T.M."/>
        </authorList>
    </citation>
    <scope>NUCLEOTIDE SEQUENCE [LARGE SCALE GENOMIC DNA]</scope>
    <source>
        <strain evidence="2">ASF017062</strain>
        <tissue evidence="2">Abdomen</tissue>
    </source>
</reference>
<feature type="region of interest" description="Disordered" evidence="1">
    <location>
        <begin position="176"/>
        <end position="199"/>
    </location>
</feature>
<sequence>MKGIRTLILQDLPHVFPPKNIQKCLVSDPLQMHTTACPGRFWTFFDFTSKGGSRSNEKERSESKDIVQSSSPNSDLDDVSKSPSSNTAETFSPYGNECQFDLRSTPMNCLRGQRPLKEESSVSLLDGQPVPRMLKWKLKGYRTLRDEKAVDFAFVPGGESHEDFDVLPRDERRTKVTDNLDDNTAERRESLAVREEDDDKTDTLRLTTKAIENKVETEAENIEGTVENGNDSRRNATNQNLLLSSSVKKEEVEHLPMLKPELRYQTQPAARFSSRPSTKVWKPTAPILKRTDCEMPDNEASSMVFDEEKDVSKLEEKPSVPRFAELTENSAEWSSVGSQRNQEYPVERVMKTRVSNRVLESSQNEPSELETSRSRDASCTESPAEDLDRVADEKQLEPRSCVYFAPRASKQRSLAIEDATLESIIGIIGTRRTTTRLNITRPDEGRVKSSPCAATRARPRQIGNRSASSSRMDTFGNGKSQSMPGNFDGGSRKPPASLPPVTAKRSSSNASCLLATKAAGSSPNSKNTSLNISTCSANPARKCRDENDGPSSRARKEKREQEKPCKQEKETYKRYCCPALQMPTKCDYDKFQCHPKKLACGQSVQPRQATRDCTFSPKCKDECKDQGREFCTTLREREDCSQSCSKERSRPCSERRKSCQREYSERCSQERVENGRNICTKPKKQDSSCKRQRRSNDRDCSGSTKCNGRRNYTQSAISSRCKVTRNVKHYSSTPLFVSPLITRENLFVSPPIHHPPIRSKSDDKSSRPSSKCKLTVDKCKKEEPCRKKKDPCMETRGTCKKKEDPCKKKEDPCKKKEDPCKKKEDPCKKKEDPCKRKKRPSCRKEDPCKKTRPTCKKEETCGPEVKRVDDPCKKARSMSKVDDDSCKKSTKTDDKWKCSATTEDTCSTKRERMCQEKKMPFSVKDSSESMEDKIERERKEVEDCKKHINSKTIVTEKKEAVAPGLERVTSPCKQQLKDKKAKFASIKLPLKNFMNSVSDTCTRQASNFLNHSSDRLYPVVRSSNSDEINRETDLPGSIRNFWSFNEGDVEEIPIPLIDNQDNGMEDGPNWFLPWFTNY</sequence>
<feature type="compositionally biased region" description="Basic and acidic residues" evidence="1">
    <location>
        <begin position="800"/>
        <end position="834"/>
    </location>
</feature>
<feature type="compositionally biased region" description="Basic and acidic residues" evidence="1">
    <location>
        <begin position="842"/>
        <end position="857"/>
    </location>
</feature>
<comment type="caution">
    <text evidence="2">The sequence shown here is derived from an EMBL/GenBank/DDBJ whole genome shotgun (WGS) entry which is preliminary data.</text>
</comment>
<feature type="region of interest" description="Disordered" evidence="1">
    <location>
        <begin position="436"/>
        <end position="505"/>
    </location>
</feature>
<feature type="region of interest" description="Disordered" evidence="1">
    <location>
        <begin position="355"/>
        <end position="393"/>
    </location>
</feature>
<feature type="region of interest" description="Disordered" evidence="1">
    <location>
        <begin position="538"/>
        <end position="564"/>
    </location>
</feature>
<feature type="region of interest" description="Disordered" evidence="1">
    <location>
        <begin position="917"/>
        <end position="939"/>
    </location>
</feature>
<evidence type="ECO:0000256" key="1">
    <source>
        <dbReference type="SAM" id="MobiDB-lite"/>
    </source>
</evidence>
<evidence type="ECO:0000313" key="2">
    <source>
        <dbReference type="EMBL" id="KAK9309385.1"/>
    </source>
</evidence>
<feature type="compositionally biased region" description="Basic and acidic residues" evidence="1">
    <location>
        <begin position="176"/>
        <end position="194"/>
    </location>
</feature>
<feature type="region of interest" description="Disordered" evidence="1">
    <location>
        <begin position="50"/>
        <end position="95"/>
    </location>
</feature>
<feature type="compositionally biased region" description="Basic and acidic residues" evidence="1">
    <location>
        <begin position="690"/>
        <end position="700"/>
    </location>
</feature>
<dbReference type="EMBL" id="JAWNGG020000011">
    <property type="protein sequence ID" value="KAK9309385.1"/>
    <property type="molecule type" value="Genomic_DNA"/>
</dbReference>
<protein>
    <submittedName>
        <fullName evidence="2">Uncharacterized protein</fullName>
    </submittedName>
</protein>
<feature type="region of interest" description="Disordered" evidence="1">
    <location>
        <begin position="690"/>
        <end position="709"/>
    </location>
</feature>
<evidence type="ECO:0000313" key="3">
    <source>
        <dbReference type="Proteomes" id="UP001432146"/>
    </source>
</evidence>
<dbReference type="AlphaFoldDB" id="A0AAW1AI19"/>